<keyword evidence="13" id="KW-1185">Reference proteome</keyword>
<dbReference type="Proteomes" id="UP000006094">
    <property type="component" value="Chromosome"/>
</dbReference>
<evidence type="ECO:0000256" key="5">
    <source>
        <dbReference type="ARBA" id="ARBA00022723"/>
    </source>
</evidence>
<name>K0AYI8_GOTA9</name>
<comment type="catalytic activity">
    <reaction evidence="10">
        <text>S-methyl-5'-thioadenosine + phosphate = 5-(methylsulfanyl)-alpha-D-ribose 1-phosphate + adenine</text>
        <dbReference type="Rhea" id="RHEA:11852"/>
        <dbReference type="ChEBI" id="CHEBI:16708"/>
        <dbReference type="ChEBI" id="CHEBI:17509"/>
        <dbReference type="ChEBI" id="CHEBI:43474"/>
        <dbReference type="ChEBI" id="CHEBI:58533"/>
        <dbReference type="EC" id="2.4.2.28"/>
    </reaction>
    <physiologicalReaction direction="left-to-right" evidence="10">
        <dbReference type="Rhea" id="RHEA:11853"/>
    </physiologicalReaction>
</comment>
<dbReference type="PATRIC" id="fig|1128398.3.peg.1332"/>
<dbReference type="STRING" id="1128398.Curi_c13130"/>
<evidence type="ECO:0000256" key="6">
    <source>
        <dbReference type="ARBA" id="ARBA00022801"/>
    </source>
</evidence>
<evidence type="ECO:0000256" key="2">
    <source>
        <dbReference type="ARBA" id="ARBA00003215"/>
    </source>
</evidence>
<dbReference type="GO" id="GO:0005507">
    <property type="term" value="F:copper ion binding"/>
    <property type="evidence" value="ECO:0007669"/>
    <property type="project" value="TreeGrafter"/>
</dbReference>
<evidence type="ECO:0000256" key="7">
    <source>
        <dbReference type="ARBA" id="ARBA00022833"/>
    </source>
</evidence>
<comment type="catalytic activity">
    <reaction evidence="9">
        <text>adenosine + phosphate = alpha-D-ribose 1-phosphate + adenine</text>
        <dbReference type="Rhea" id="RHEA:27642"/>
        <dbReference type="ChEBI" id="CHEBI:16335"/>
        <dbReference type="ChEBI" id="CHEBI:16708"/>
        <dbReference type="ChEBI" id="CHEBI:43474"/>
        <dbReference type="ChEBI" id="CHEBI:57720"/>
        <dbReference type="EC" id="2.4.2.1"/>
    </reaction>
    <physiologicalReaction direction="left-to-right" evidence="9">
        <dbReference type="Rhea" id="RHEA:27643"/>
    </physiologicalReaction>
</comment>
<keyword evidence="7" id="KW-0862">Zinc</keyword>
<dbReference type="HOGENOM" id="CLU_065784_0_0_9"/>
<evidence type="ECO:0000256" key="3">
    <source>
        <dbReference type="ARBA" id="ARBA00007353"/>
    </source>
</evidence>
<keyword evidence="5" id="KW-0479">Metal-binding</keyword>
<dbReference type="InterPro" id="IPR011324">
    <property type="entry name" value="Cytotoxic_necrot_fac-like_cat"/>
</dbReference>
<evidence type="ECO:0000256" key="10">
    <source>
        <dbReference type="ARBA" id="ARBA00049893"/>
    </source>
</evidence>
<organism evidence="12 13">
    <name type="scientific">Gottschalkia acidurici (strain ATCC 7906 / DSM 604 / BCRC 14475 / CIP 104303 / KCTC 5404 / NCIMB 10678 / 9a)</name>
    <name type="common">Clostridium acidurici</name>
    <dbReference type="NCBI Taxonomy" id="1128398"/>
    <lineage>
        <taxon>Bacteria</taxon>
        <taxon>Bacillati</taxon>
        <taxon>Bacillota</taxon>
        <taxon>Tissierellia</taxon>
        <taxon>Tissierellales</taxon>
        <taxon>Gottschalkiaceae</taxon>
        <taxon>Gottschalkia</taxon>
    </lineage>
</organism>
<accession>K0AYI8</accession>
<dbReference type="SUPFAM" id="SSF64438">
    <property type="entry name" value="CNF1/YfiH-like putative cysteine hydrolases"/>
    <property type="match status" value="1"/>
</dbReference>
<evidence type="ECO:0000256" key="1">
    <source>
        <dbReference type="ARBA" id="ARBA00000553"/>
    </source>
</evidence>
<evidence type="ECO:0000256" key="11">
    <source>
        <dbReference type="RuleBase" id="RU361274"/>
    </source>
</evidence>
<comment type="catalytic activity">
    <reaction evidence="1">
        <text>inosine + phosphate = alpha-D-ribose 1-phosphate + hypoxanthine</text>
        <dbReference type="Rhea" id="RHEA:27646"/>
        <dbReference type="ChEBI" id="CHEBI:17368"/>
        <dbReference type="ChEBI" id="CHEBI:17596"/>
        <dbReference type="ChEBI" id="CHEBI:43474"/>
        <dbReference type="ChEBI" id="CHEBI:57720"/>
        <dbReference type="EC" id="2.4.2.1"/>
    </reaction>
    <physiologicalReaction direction="left-to-right" evidence="1">
        <dbReference type="Rhea" id="RHEA:27647"/>
    </physiologicalReaction>
</comment>
<keyword evidence="6" id="KW-0378">Hydrolase</keyword>
<sequence length="274" mass="30775">MNNYNKFKLNEKGEVKYYTVPSFDDTLLVTHAFTTRLGGVSKDPFNSLNLGFKTGDNKKDIIENFKIISESLESKIDNLVLSDQVHKTEIRAVTKADLGKGIVKEIDYSEIDGLVTNESGVTLCTFYADCVPLFYLDKEKKVVGLAHAGWRGTVAGIAGNMIDIMKEKYESKPEDIIVGIGPSIGECCYEVNKDVFDEFNRNFTNTSNVLKSMDDGKWKLNLWEANRLILEDKGVPCRNITISNLCTSCNNDIFYSYRKENGKTGRMAAIIQLK</sequence>
<evidence type="ECO:0000256" key="9">
    <source>
        <dbReference type="ARBA" id="ARBA00048968"/>
    </source>
</evidence>
<dbReference type="KEGG" id="cad:Curi_c13130"/>
<evidence type="ECO:0000256" key="8">
    <source>
        <dbReference type="ARBA" id="ARBA00047989"/>
    </source>
</evidence>
<dbReference type="InterPro" id="IPR038371">
    <property type="entry name" value="Cu_polyphenol_OxRdtase_sf"/>
</dbReference>
<dbReference type="eggNOG" id="COG1496">
    <property type="taxonomic scope" value="Bacteria"/>
</dbReference>
<dbReference type="RefSeq" id="WP_014967461.1">
    <property type="nucleotide sequence ID" value="NC_018664.1"/>
</dbReference>
<dbReference type="GO" id="GO:0017061">
    <property type="term" value="F:S-methyl-5-thioadenosine phosphorylase activity"/>
    <property type="evidence" value="ECO:0007669"/>
    <property type="project" value="UniProtKB-EC"/>
</dbReference>
<dbReference type="NCBIfam" id="TIGR00726">
    <property type="entry name" value="peptidoglycan editing factor PgeF"/>
    <property type="match status" value="1"/>
</dbReference>
<dbReference type="Pfam" id="PF02578">
    <property type="entry name" value="Cu-oxidase_4"/>
    <property type="match status" value="1"/>
</dbReference>
<dbReference type="PANTHER" id="PTHR30616:SF2">
    <property type="entry name" value="PURINE NUCLEOSIDE PHOSPHORYLASE LACC1"/>
    <property type="match status" value="1"/>
</dbReference>
<reference evidence="12 13" key="1">
    <citation type="journal article" date="2012" name="PLoS ONE">
        <title>The purine-utilizing bacterium Clostridium acidurici 9a: a genome-guided metabolic reconsideration.</title>
        <authorList>
            <person name="Hartwich K."/>
            <person name="Poehlein A."/>
            <person name="Daniel R."/>
        </authorList>
    </citation>
    <scope>NUCLEOTIDE SEQUENCE [LARGE SCALE GENOMIC DNA]</scope>
    <source>
        <strain evidence="13">ATCC 7906 / DSM 604 / BCRC 14475 / CIP 104303 / KCTC 5404 / NCIMB 10678 / 9a</strain>
    </source>
</reference>
<gene>
    <name evidence="12" type="ordered locus">Curi_c13130</name>
</gene>
<dbReference type="OrthoDB" id="4279at2"/>
<dbReference type="EMBL" id="CP003326">
    <property type="protein sequence ID" value="AFS78324.1"/>
    <property type="molecule type" value="Genomic_DNA"/>
</dbReference>
<dbReference type="PANTHER" id="PTHR30616">
    <property type="entry name" value="UNCHARACTERIZED PROTEIN YFIH"/>
    <property type="match status" value="1"/>
</dbReference>
<protein>
    <recommendedName>
        <fullName evidence="11">Purine nucleoside phosphorylase</fullName>
    </recommendedName>
</protein>
<evidence type="ECO:0000313" key="12">
    <source>
        <dbReference type="EMBL" id="AFS78324.1"/>
    </source>
</evidence>
<dbReference type="CDD" id="cd16833">
    <property type="entry name" value="YfiH"/>
    <property type="match status" value="1"/>
</dbReference>
<evidence type="ECO:0000256" key="4">
    <source>
        <dbReference type="ARBA" id="ARBA00022679"/>
    </source>
</evidence>
<proteinExistence type="inferred from homology"/>
<comment type="function">
    <text evidence="2">Purine nucleoside enzyme that catalyzes the phosphorolysis of adenosine and inosine nucleosides, yielding D-ribose 1-phosphate and the respective free bases, adenine and hypoxanthine. Also catalyzes the phosphorolysis of S-methyl-5'-thioadenosine into adenine and S-methyl-5-thio-alpha-D-ribose 1-phosphate. Also has adenosine deaminase activity.</text>
</comment>
<comment type="similarity">
    <text evidence="3 11">Belongs to the purine nucleoside phosphorylase YfiH/LACC1 family.</text>
</comment>
<dbReference type="GO" id="GO:0016787">
    <property type="term" value="F:hydrolase activity"/>
    <property type="evidence" value="ECO:0007669"/>
    <property type="project" value="UniProtKB-KW"/>
</dbReference>
<dbReference type="Gene3D" id="3.60.140.10">
    <property type="entry name" value="CNF1/YfiH-like putative cysteine hydrolases"/>
    <property type="match status" value="1"/>
</dbReference>
<dbReference type="InterPro" id="IPR003730">
    <property type="entry name" value="Cu_polyphenol_OxRdtase"/>
</dbReference>
<evidence type="ECO:0000313" key="13">
    <source>
        <dbReference type="Proteomes" id="UP000006094"/>
    </source>
</evidence>
<keyword evidence="4" id="KW-0808">Transferase</keyword>
<dbReference type="AlphaFoldDB" id="K0AYI8"/>
<comment type="catalytic activity">
    <reaction evidence="8">
        <text>adenosine + H2O + H(+) = inosine + NH4(+)</text>
        <dbReference type="Rhea" id="RHEA:24408"/>
        <dbReference type="ChEBI" id="CHEBI:15377"/>
        <dbReference type="ChEBI" id="CHEBI:15378"/>
        <dbReference type="ChEBI" id="CHEBI:16335"/>
        <dbReference type="ChEBI" id="CHEBI:17596"/>
        <dbReference type="ChEBI" id="CHEBI:28938"/>
        <dbReference type="EC" id="3.5.4.4"/>
    </reaction>
    <physiologicalReaction direction="left-to-right" evidence="8">
        <dbReference type="Rhea" id="RHEA:24409"/>
    </physiologicalReaction>
</comment>